<dbReference type="InterPro" id="IPR043424">
    <property type="entry name" value="BLT-like"/>
</dbReference>
<evidence type="ECO:0000313" key="4">
    <source>
        <dbReference type="Proteomes" id="UP001280121"/>
    </source>
</evidence>
<feature type="compositionally biased region" description="Acidic residues" evidence="2">
    <location>
        <begin position="491"/>
        <end position="500"/>
    </location>
</feature>
<gene>
    <name evidence="3" type="ORF">Ddye_022566</name>
</gene>
<feature type="region of interest" description="Disordered" evidence="2">
    <location>
        <begin position="149"/>
        <end position="176"/>
    </location>
</feature>
<reference evidence="3" key="1">
    <citation type="journal article" date="2023" name="Plant J.">
        <title>Genome sequences and population genomics provide insights into the demographic history, inbreeding, and mutation load of two 'living fossil' tree species of Dipteronia.</title>
        <authorList>
            <person name="Feng Y."/>
            <person name="Comes H.P."/>
            <person name="Chen J."/>
            <person name="Zhu S."/>
            <person name="Lu R."/>
            <person name="Zhang X."/>
            <person name="Li P."/>
            <person name="Qiu J."/>
            <person name="Olsen K.M."/>
            <person name="Qiu Y."/>
        </authorList>
    </citation>
    <scope>NUCLEOTIDE SEQUENCE</scope>
    <source>
        <strain evidence="3">KIB01</strain>
    </source>
</reference>
<feature type="compositionally biased region" description="Polar residues" evidence="2">
    <location>
        <begin position="626"/>
        <end position="638"/>
    </location>
</feature>
<accession>A0AAD9WSG3</accession>
<feature type="region of interest" description="Disordered" evidence="2">
    <location>
        <begin position="55"/>
        <end position="81"/>
    </location>
</feature>
<evidence type="ECO:0000256" key="1">
    <source>
        <dbReference type="SAM" id="Coils"/>
    </source>
</evidence>
<feature type="region of interest" description="Disordered" evidence="2">
    <location>
        <begin position="626"/>
        <end position="668"/>
    </location>
</feature>
<feature type="region of interest" description="Disordered" evidence="2">
    <location>
        <begin position="557"/>
        <end position="580"/>
    </location>
</feature>
<dbReference type="PANTHER" id="PTHR31071:SF16">
    <property type="entry name" value="MYB-LIKE PROTEIN Z ISOFORM X1"/>
    <property type="match status" value="1"/>
</dbReference>
<name>A0AAD9WSG3_9ROSI</name>
<dbReference type="EMBL" id="JANJYI010000007">
    <property type="protein sequence ID" value="KAK2640803.1"/>
    <property type="molecule type" value="Genomic_DNA"/>
</dbReference>
<feature type="compositionally biased region" description="Low complexity" evidence="2">
    <location>
        <begin position="8"/>
        <end position="22"/>
    </location>
</feature>
<feature type="compositionally biased region" description="Basic and acidic residues" evidence="2">
    <location>
        <begin position="567"/>
        <end position="580"/>
    </location>
</feature>
<dbReference type="AlphaFoldDB" id="A0AAD9WSG3"/>
<dbReference type="Proteomes" id="UP001280121">
    <property type="component" value="Unassembled WGS sequence"/>
</dbReference>
<feature type="region of interest" description="Disordered" evidence="2">
    <location>
        <begin position="1"/>
        <end position="38"/>
    </location>
</feature>
<keyword evidence="4" id="KW-1185">Reference proteome</keyword>
<feature type="compositionally biased region" description="Polar residues" evidence="2">
    <location>
        <begin position="55"/>
        <end position="68"/>
    </location>
</feature>
<evidence type="ECO:0000313" key="3">
    <source>
        <dbReference type="EMBL" id="KAK2640803.1"/>
    </source>
</evidence>
<sequence>MSWQNQNIIEGKSKSSSSSRGLSKIRKRGCSSSSSSSLVQKYRFKRAILVGKRGGSTTPVPTWKTSVIKSPPPPSSSAVPITEKQLPKSTLLQPGIKAKEMSLSARKLAATLWEINKIPSPKVNKDLDSTREKKDLRSRERVLRGSVSATLPPHLSDPSYSPISETMDRTRGSVRRTRTSVVSHKLQVADNNLGALDSLSNASLMEIEASRGKTHNGCMIGSKSRLKDVSNGLTASKELVKILNHVWGAQDQHMSSKSLFSALKSELDRAHIQVDQLIKEQRSNHNEIEYLMKLFAEEKAAWKRKERDRIRNAITCIAEELEIEKKLRRQTERLNKKLGKELAETKASLSEATKELESEKRAKDILEQVCDELARGIGEDRAEVEEMKRQSVKVREEVEKEREMLQLADVLREERVQMKLSEAKYHFEEKNAVVERLRYELETYLRNTTGEENGEMSPNFDRIKDLEAYLKKIQFGSYEDGEKNGNQGELVDGEGDDSGDSDLHSIELNMDNNSWSYKWSYAYGNGAQDDSKRASFDKGIQGRKSIEKIQWGKICLERGTSNNGMDQDSKTKSQEHSGEFDKERLAEIISQMENEDHGDEIKRYRSIKSLRDHILSGSKMSLLQSFSSPTQQWGQSLPLQDGGNADLQENEGDGLKCKPVEGRGERRS</sequence>
<evidence type="ECO:0000256" key="2">
    <source>
        <dbReference type="SAM" id="MobiDB-lite"/>
    </source>
</evidence>
<organism evidence="3 4">
    <name type="scientific">Dipteronia dyeriana</name>
    <dbReference type="NCBI Taxonomy" id="168575"/>
    <lineage>
        <taxon>Eukaryota</taxon>
        <taxon>Viridiplantae</taxon>
        <taxon>Streptophyta</taxon>
        <taxon>Embryophyta</taxon>
        <taxon>Tracheophyta</taxon>
        <taxon>Spermatophyta</taxon>
        <taxon>Magnoliopsida</taxon>
        <taxon>eudicotyledons</taxon>
        <taxon>Gunneridae</taxon>
        <taxon>Pentapetalae</taxon>
        <taxon>rosids</taxon>
        <taxon>malvids</taxon>
        <taxon>Sapindales</taxon>
        <taxon>Sapindaceae</taxon>
        <taxon>Hippocastanoideae</taxon>
        <taxon>Acereae</taxon>
        <taxon>Dipteronia</taxon>
    </lineage>
</organism>
<proteinExistence type="predicted"/>
<feature type="coiled-coil region" evidence="1">
    <location>
        <begin position="317"/>
        <end position="404"/>
    </location>
</feature>
<protein>
    <submittedName>
        <fullName evidence="3">Uncharacterized protein</fullName>
    </submittedName>
</protein>
<comment type="caution">
    <text evidence="3">The sequence shown here is derived from an EMBL/GenBank/DDBJ whole genome shotgun (WGS) entry which is preliminary data.</text>
</comment>
<feature type="region of interest" description="Disordered" evidence="2">
    <location>
        <begin position="478"/>
        <end position="506"/>
    </location>
</feature>
<feature type="compositionally biased region" description="Basic and acidic residues" evidence="2">
    <location>
        <begin position="653"/>
        <end position="668"/>
    </location>
</feature>
<keyword evidence="1" id="KW-0175">Coiled coil</keyword>
<dbReference type="PANTHER" id="PTHR31071">
    <property type="entry name" value="GB|AAF24581.1"/>
    <property type="match status" value="1"/>
</dbReference>